<dbReference type="GO" id="GO:0006429">
    <property type="term" value="P:leucyl-tRNA aminoacylation"/>
    <property type="evidence" value="ECO:0007669"/>
    <property type="project" value="InterPro"/>
</dbReference>
<dbReference type="SUPFAM" id="SSF69572">
    <property type="entry name" value="Activating enzymes of the ubiquitin-like proteins"/>
    <property type="match status" value="1"/>
</dbReference>
<dbReference type="FunFam" id="3.40.50.720:FF:000531">
    <property type="entry name" value="NAD/FAD dependent dehydrogenase, putative"/>
    <property type="match status" value="1"/>
</dbReference>
<dbReference type="Pfam" id="PF00899">
    <property type="entry name" value="ThiF"/>
    <property type="match status" value="1"/>
</dbReference>
<protein>
    <recommendedName>
        <fullName evidence="2">leucine--tRNA ligase</fullName>
        <ecNumber evidence="2">6.1.1.4</ecNumber>
    </recommendedName>
    <alternativeName>
        <fullName evidence="8">Leucyl-tRNA synthetase</fullName>
    </alternativeName>
</protein>
<gene>
    <name evidence="15" type="ORF">PBIL07802_LOCUS1209</name>
</gene>
<keyword evidence="7" id="KW-0030">Aminoacyl-tRNA synthetase</keyword>
<evidence type="ECO:0000256" key="7">
    <source>
        <dbReference type="ARBA" id="ARBA00023146"/>
    </source>
</evidence>
<dbReference type="InterPro" id="IPR002300">
    <property type="entry name" value="aa-tRNA-synth_Ia"/>
</dbReference>
<keyword evidence="5" id="KW-0067">ATP-binding</keyword>
<feature type="domain" description="THIF-type NAD/FAD binding fold" evidence="12">
    <location>
        <begin position="70"/>
        <end position="320"/>
    </location>
</feature>
<evidence type="ECO:0000256" key="8">
    <source>
        <dbReference type="ARBA" id="ARBA00030520"/>
    </source>
</evidence>
<dbReference type="InterPro" id="IPR014729">
    <property type="entry name" value="Rossmann-like_a/b/a_fold"/>
</dbReference>
<evidence type="ECO:0000256" key="3">
    <source>
        <dbReference type="ARBA" id="ARBA00022598"/>
    </source>
</evidence>
<evidence type="ECO:0000256" key="4">
    <source>
        <dbReference type="ARBA" id="ARBA00022741"/>
    </source>
</evidence>
<dbReference type="FunFam" id="3.90.740.10:FF:000001">
    <property type="entry name" value="Leucine--tRNA ligase, cytoplasmic"/>
    <property type="match status" value="1"/>
</dbReference>
<dbReference type="InterPro" id="IPR055416">
    <property type="entry name" value="RBD_LARS1"/>
</dbReference>
<dbReference type="InterPro" id="IPR009008">
    <property type="entry name" value="Val/Leu/Ile-tRNA-synth_edit"/>
</dbReference>
<keyword evidence="6" id="KW-0648">Protein biosynthesis</keyword>
<evidence type="ECO:0000256" key="1">
    <source>
        <dbReference type="ARBA" id="ARBA00005594"/>
    </source>
</evidence>
<dbReference type="Gene3D" id="1.10.730.10">
    <property type="entry name" value="Isoleucyl-tRNA Synthetase, Domain 1"/>
    <property type="match status" value="1"/>
</dbReference>
<comment type="catalytic activity">
    <reaction evidence="9">
        <text>tRNA(Leu) + L-leucine + ATP = L-leucyl-tRNA(Leu) + AMP + diphosphate</text>
        <dbReference type="Rhea" id="RHEA:11688"/>
        <dbReference type="Rhea" id="RHEA-COMP:9613"/>
        <dbReference type="Rhea" id="RHEA-COMP:9622"/>
        <dbReference type="ChEBI" id="CHEBI:30616"/>
        <dbReference type="ChEBI" id="CHEBI:33019"/>
        <dbReference type="ChEBI" id="CHEBI:57427"/>
        <dbReference type="ChEBI" id="CHEBI:78442"/>
        <dbReference type="ChEBI" id="CHEBI:78494"/>
        <dbReference type="ChEBI" id="CHEBI:456215"/>
        <dbReference type="EC" id="6.1.1.4"/>
    </reaction>
</comment>
<evidence type="ECO:0000256" key="2">
    <source>
        <dbReference type="ARBA" id="ARBA00013164"/>
    </source>
</evidence>
<keyword evidence="3" id="KW-0436">Ligase</keyword>
<evidence type="ECO:0000259" key="12">
    <source>
        <dbReference type="Pfam" id="PF00899"/>
    </source>
</evidence>
<evidence type="ECO:0000313" key="15">
    <source>
        <dbReference type="EMBL" id="CAE0239065.1"/>
    </source>
</evidence>
<dbReference type="InterPro" id="IPR000594">
    <property type="entry name" value="ThiF_NAD_FAD-bd"/>
</dbReference>
<sequence>MSSSGSEQLVELLQKFKAEVSKLGESNPDIATKAKGLASQIAVIQSTVTGESTREKVTKVSSEVRDDNPYSRLMALKSMGVVKNYEQIRDFSVLIVGLGGVGSVAAEMLTRCGIGKLLLFDYDTVELANMNRLFYRPEQAGLTKADAARDTLKSINPDVEFEAYNYNIIKLENFDHFVSRIKNGGMEEGKPVDLVLSCVDNFEARIGINDACNELGQVWMESGVSENAMSGHIQLMVPGKLPCFGCFPPLIVASGVDEKTLKRGNVCAASLPTTMTMVAGFLVQNALKYLLKFGKTSSYLGYNAMDDFFPFLDLKPNPSCDRPFCVHQQKKWQEYVAAHPEVLEEKKEEEEEEVVVVDNEWGIELVPDEVEAKEEKEEKKGDPSKFHAKKSKVLAKTGKQVYQWNILKSIGVPEEEIPQFAEPKHWLKYFPPYGMSDLKLFGTQVDWRRTFITTDENPYYDSFVRWQFNWLKQLGKIQKGVRPSVYSPLDGQPCADHDRASGEGVKEQEYTLIKLELATPFPEKLAALEGKKVYFVAATLRPETMYGQTNCYILPDGDYGAFEMIDKEGVYVCSERSARNMSFQDLTPEFGKVNKLMDLKGTDILGVALKAPLAVHEVVYTLPMLTIKMNKGTGVVTSVPSDSPDDLAAYRDLQKKEKLREKYGITEEMVSKDLVPIIAIPGYGDMAAVSVLDKFKITSQNDPKLPDAKQEVYLKGFYEGVMLIGAYKGKKVEEAKNLVKDLMMKEGMAVRYYEPEKPVMSRSGDDCVVALTEQWYLDYGEDSWREKTEEALARLRLGCEEERNLFKYTLGWMRQWACSRAFGLGTRLPWDEKYLIESLSDSTIYNAYYTVVHLLQGGVMDGSVVGPAGIKAEQMTDDVWNYIFLRGGMPDTDISQDTLNKLRREFEYWYPTNLRVSGKDLIQNHLTMYLYNHTAIFPESKWPMGIATNGHVLLNNEKMSKSTGNFLTLEEAVHKYSADATKFALADAGDGLEDANFVHDTANMAILRLTTQLAWFEETLAGLDSMRTGEKLYADLIFENEINRAVIETEKNFENFVYRDALKTGFFELQGARDTYRTATSVKAMHRDLALRFIEVQTALLAPICPHFCDYVWRNLLKKEKSIFAGAWPAAEPIDYALLRAGRYMNDTVRTFRLSLQKQMQPKKKGKKGAQAEEEPPKVPDSLVVYIADKFPEWQEETLRLMSSVYDSEKGEFTSDLIQLVKGSASLKPMMKKVMPFLAFMKDEVKARGAEALELNMPFREKEILDQNVDYLSNSLSLMNIKVIEDASECPEMPEPTKGVAVPGKPAAFFFASA</sequence>
<dbReference type="PANTHER" id="PTHR45794">
    <property type="entry name" value="LEUCYL-TRNA SYNTHETASE"/>
    <property type="match status" value="1"/>
</dbReference>
<accession>A0A7S3CW14</accession>
<dbReference type="InterPro" id="IPR035985">
    <property type="entry name" value="Ubiquitin-activating_enz"/>
</dbReference>
<dbReference type="Pfam" id="PF08264">
    <property type="entry name" value="Anticodon_1"/>
    <property type="match status" value="1"/>
</dbReference>
<feature type="domain" description="Aminoacyl-tRNA synthetase class Ia" evidence="11">
    <location>
        <begin position="435"/>
        <end position="996"/>
    </location>
</feature>
<keyword evidence="4" id="KW-0547">Nucleotide-binding</keyword>
<evidence type="ECO:0000259" key="13">
    <source>
        <dbReference type="Pfam" id="PF08264"/>
    </source>
</evidence>
<dbReference type="PANTHER" id="PTHR45794:SF1">
    <property type="entry name" value="LEUCINE--TRNA LIGASE, CYTOPLASMIC"/>
    <property type="match status" value="1"/>
</dbReference>
<feature type="region of interest" description="Disordered" evidence="10">
    <location>
        <begin position="1158"/>
        <end position="1177"/>
    </location>
</feature>
<dbReference type="GO" id="GO:0008641">
    <property type="term" value="F:ubiquitin-like modifier activating enzyme activity"/>
    <property type="evidence" value="ECO:0007669"/>
    <property type="project" value="InterPro"/>
</dbReference>
<evidence type="ECO:0000259" key="11">
    <source>
        <dbReference type="Pfam" id="PF00133"/>
    </source>
</evidence>
<dbReference type="NCBIfam" id="TIGR00395">
    <property type="entry name" value="leuS_arch"/>
    <property type="match status" value="1"/>
</dbReference>
<dbReference type="InterPro" id="IPR009080">
    <property type="entry name" value="tRNAsynth_Ia_anticodon-bd"/>
</dbReference>
<evidence type="ECO:0000256" key="6">
    <source>
        <dbReference type="ARBA" id="ARBA00022917"/>
    </source>
</evidence>
<proteinExistence type="inferred from homology"/>
<name>A0A7S3CW14_9EUKA</name>
<dbReference type="Gene3D" id="3.40.50.620">
    <property type="entry name" value="HUPs"/>
    <property type="match status" value="1"/>
</dbReference>
<dbReference type="EMBL" id="HBIB01001760">
    <property type="protein sequence ID" value="CAE0239065.1"/>
    <property type="molecule type" value="Transcribed_RNA"/>
</dbReference>
<feature type="domain" description="Methionyl/Valyl/Leucyl/Isoleucyl-tRNA synthetase anticodon-binding" evidence="13">
    <location>
        <begin position="1037"/>
        <end position="1153"/>
    </location>
</feature>
<dbReference type="GO" id="GO:0002161">
    <property type="term" value="F:aminoacyl-tRNA deacylase activity"/>
    <property type="evidence" value="ECO:0007669"/>
    <property type="project" value="InterPro"/>
</dbReference>
<dbReference type="Gene3D" id="3.90.740.10">
    <property type="entry name" value="Valyl/Leucyl/Isoleucyl-tRNA synthetase, editing domain"/>
    <property type="match status" value="1"/>
</dbReference>
<evidence type="ECO:0000259" key="14">
    <source>
        <dbReference type="Pfam" id="PF24810"/>
    </source>
</evidence>
<dbReference type="CDD" id="cd00757">
    <property type="entry name" value="ThiF_MoeB_HesA_family"/>
    <property type="match status" value="1"/>
</dbReference>
<dbReference type="FunFam" id="1.10.730.10:FF:000020">
    <property type="entry name" value="Leucine--tRNA ligase cytoplasmic"/>
    <property type="match status" value="1"/>
</dbReference>
<evidence type="ECO:0000256" key="10">
    <source>
        <dbReference type="SAM" id="MobiDB-lite"/>
    </source>
</evidence>
<dbReference type="SUPFAM" id="SSF50677">
    <property type="entry name" value="ValRS/IleRS/LeuRS editing domain"/>
    <property type="match status" value="1"/>
</dbReference>
<comment type="similarity">
    <text evidence="1">Belongs to the class-I aminoacyl-tRNA synthetase family.</text>
</comment>
<feature type="domain" description="Leucine--tRNA ligase RagD-binding" evidence="14">
    <location>
        <begin position="1187"/>
        <end position="1257"/>
    </location>
</feature>
<dbReference type="GO" id="GO:0004823">
    <property type="term" value="F:leucine-tRNA ligase activity"/>
    <property type="evidence" value="ECO:0007669"/>
    <property type="project" value="UniProtKB-EC"/>
</dbReference>
<dbReference type="Pfam" id="PF24810">
    <property type="entry name" value="RBD_LARS1"/>
    <property type="match status" value="1"/>
</dbReference>
<dbReference type="SUPFAM" id="SSF52374">
    <property type="entry name" value="Nucleotidylyl transferase"/>
    <property type="match status" value="1"/>
</dbReference>
<dbReference type="EC" id="6.1.1.4" evidence="2"/>
<evidence type="ECO:0000256" key="5">
    <source>
        <dbReference type="ARBA" id="ARBA00022840"/>
    </source>
</evidence>
<evidence type="ECO:0000256" key="9">
    <source>
        <dbReference type="ARBA" id="ARBA00047469"/>
    </source>
</evidence>
<dbReference type="Gene3D" id="3.40.50.720">
    <property type="entry name" value="NAD(P)-binding Rossmann-like Domain"/>
    <property type="match status" value="1"/>
</dbReference>
<dbReference type="SUPFAM" id="SSF47323">
    <property type="entry name" value="Anticodon-binding domain of a subclass of class I aminoacyl-tRNA synthetases"/>
    <property type="match status" value="1"/>
</dbReference>
<reference evidence="15" key="1">
    <citation type="submission" date="2021-01" db="EMBL/GenBank/DDBJ databases">
        <authorList>
            <person name="Corre E."/>
            <person name="Pelletier E."/>
            <person name="Niang G."/>
            <person name="Scheremetjew M."/>
            <person name="Finn R."/>
            <person name="Kale V."/>
            <person name="Holt S."/>
            <person name="Cochrane G."/>
            <person name="Meng A."/>
            <person name="Brown T."/>
            <person name="Cohen L."/>
        </authorList>
    </citation>
    <scope>NUCLEOTIDE SEQUENCE</scope>
    <source>
        <strain evidence="15">NIES-2562</strain>
    </source>
</reference>
<dbReference type="InterPro" id="IPR004493">
    <property type="entry name" value="Leu-tRNA-synth_Ia_arc/euk"/>
</dbReference>
<dbReference type="Pfam" id="PF00133">
    <property type="entry name" value="tRNA-synt_1"/>
    <property type="match status" value="1"/>
</dbReference>
<organism evidence="15">
    <name type="scientific">Palpitomonas bilix</name>
    <dbReference type="NCBI Taxonomy" id="652834"/>
    <lineage>
        <taxon>Eukaryota</taxon>
        <taxon>Eukaryota incertae sedis</taxon>
    </lineage>
</organism>
<dbReference type="InterPro" id="IPR013155">
    <property type="entry name" value="M/V/L/I-tRNA-synth_anticd-bd"/>
</dbReference>
<dbReference type="GO" id="GO:0005524">
    <property type="term" value="F:ATP binding"/>
    <property type="evidence" value="ECO:0007669"/>
    <property type="project" value="UniProtKB-KW"/>
</dbReference>
<dbReference type="CDD" id="cd07959">
    <property type="entry name" value="Anticodon_Ia_Leu_AEc"/>
    <property type="match status" value="1"/>
</dbReference>